<dbReference type="NCBIfam" id="TIGR02532">
    <property type="entry name" value="IV_pilin_GFxxxE"/>
    <property type="match status" value="1"/>
</dbReference>
<gene>
    <name evidence="2" type="ORF">MNBD_NITROSPINAE01-1553</name>
</gene>
<sequence length="126" mass="14217">MLNRRRHSKNGFTLLEVMISLAILAIALVALLSANNRALTLNHEASRLTDAVTIAREEMEKMFLGILPEDDTRKKIKKGEFPGLRWKATAVETKIEGVLEAQVLVFNATDRNERPIVTLKSYITKK</sequence>
<dbReference type="InterPro" id="IPR012902">
    <property type="entry name" value="N_methyl_site"/>
</dbReference>
<dbReference type="Pfam" id="PF07963">
    <property type="entry name" value="N_methyl"/>
    <property type="match status" value="1"/>
</dbReference>
<keyword evidence="1" id="KW-1133">Transmembrane helix</keyword>
<evidence type="ECO:0000313" key="2">
    <source>
        <dbReference type="EMBL" id="VAX21791.1"/>
    </source>
</evidence>
<keyword evidence="1" id="KW-0812">Transmembrane</keyword>
<feature type="transmembrane region" description="Helical" evidence="1">
    <location>
        <begin position="12"/>
        <end position="32"/>
    </location>
</feature>
<name>A0A3B1C568_9ZZZZ</name>
<dbReference type="SUPFAM" id="SSF54523">
    <property type="entry name" value="Pili subunits"/>
    <property type="match status" value="1"/>
</dbReference>
<protein>
    <recommendedName>
        <fullName evidence="3">Type II secretion system protein GspI C-terminal domain-containing protein</fullName>
    </recommendedName>
</protein>
<dbReference type="EMBL" id="UOGC01000125">
    <property type="protein sequence ID" value="VAX21791.1"/>
    <property type="molecule type" value="Genomic_DNA"/>
</dbReference>
<organism evidence="2">
    <name type="scientific">hydrothermal vent metagenome</name>
    <dbReference type="NCBI Taxonomy" id="652676"/>
    <lineage>
        <taxon>unclassified sequences</taxon>
        <taxon>metagenomes</taxon>
        <taxon>ecological metagenomes</taxon>
    </lineage>
</organism>
<accession>A0A3B1C568</accession>
<dbReference type="InterPro" id="IPR045584">
    <property type="entry name" value="Pilin-like"/>
</dbReference>
<evidence type="ECO:0008006" key="3">
    <source>
        <dbReference type="Google" id="ProtNLM"/>
    </source>
</evidence>
<evidence type="ECO:0000256" key="1">
    <source>
        <dbReference type="SAM" id="Phobius"/>
    </source>
</evidence>
<dbReference type="AlphaFoldDB" id="A0A3B1C568"/>
<reference evidence="2" key="1">
    <citation type="submission" date="2018-06" db="EMBL/GenBank/DDBJ databases">
        <authorList>
            <person name="Zhirakovskaya E."/>
        </authorList>
    </citation>
    <scope>NUCLEOTIDE SEQUENCE</scope>
</reference>
<proteinExistence type="predicted"/>
<keyword evidence="1" id="KW-0472">Membrane</keyword>